<keyword evidence="3" id="KW-0804">Transcription</keyword>
<dbReference type="InterPro" id="IPR036388">
    <property type="entry name" value="WH-like_DNA-bd_sf"/>
</dbReference>
<dbReference type="PANTHER" id="PTHR33204:SF36">
    <property type="entry name" value="TRANSCRIPTIONAL REGULATORY PROTEIN"/>
    <property type="match status" value="1"/>
</dbReference>
<evidence type="ECO:0000259" key="5">
    <source>
        <dbReference type="PROSITE" id="PS51118"/>
    </source>
</evidence>
<sequence length="322" mass="37111">MNSSKKQSRSLPADREAPRAAPGQLVEADSAARALNILGDRWTLMIISYAFVDVRRFEDFQNRIGIARSLLTDRLRRLVEVGVFRREQYCERPPRFEYRFTEMGRDLYGASLMIIRWEKRWFYDRNIPAHTIRHDCGKVFTPEYRCKACGGVIYARDTYSEPGPGAGFDPAPKSRAQRRSIVDRALPEDSMMQRATDVLGDRWTSHIIAAAFLGHSRFGEFEQALGVASNILADRLSRLVELGVFKQRLYQDKPERWEYKLTQEGLDLFPLVLELVRWGDRWLSTKEGVPRIIYHRPCGHVLEGVITCDQCEGEVTRHSTAI</sequence>
<dbReference type="PROSITE" id="PS51118">
    <property type="entry name" value="HTH_HXLR"/>
    <property type="match status" value="2"/>
</dbReference>
<keyword evidence="2" id="KW-0238">DNA-binding</keyword>
<name>A0A3T0E8U8_9PROT</name>
<dbReference type="AlphaFoldDB" id="A0A3T0E8U8"/>
<evidence type="ECO:0000256" key="4">
    <source>
        <dbReference type="SAM" id="MobiDB-lite"/>
    </source>
</evidence>
<dbReference type="Gene3D" id="1.10.10.10">
    <property type="entry name" value="Winged helix-like DNA-binding domain superfamily/Winged helix DNA-binding domain"/>
    <property type="match status" value="2"/>
</dbReference>
<feature type="domain" description="HTH hxlR-type" evidence="5">
    <location>
        <begin position="21"/>
        <end position="126"/>
    </location>
</feature>
<dbReference type="SUPFAM" id="SSF46785">
    <property type="entry name" value="Winged helix' DNA-binding domain"/>
    <property type="match status" value="2"/>
</dbReference>
<evidence type="ECO:0000313" key="7">
    <source>
        <dbReference type="Proteomes" id="UP000286954"/>
    </source>
</evidence>
<proteinExistence type="predicted"/>
<keyword evidence="7" id="KW-1185">Reference proteome</keyword>
<dbReference type="Pfam" id="PF01638">
    <property type="entry name" value="HxlR"/>
    <property type="match status" value="2"/>
</dbReference>
<dbReference type="InterPro" id="IPR002577">
    <property type="entry name" value="HTH_HxlR"/>
</dbReference>
<evidence type="ECO:0000256" key="2">
    <source>
        <dbReference type="ARBA" id="ARBA00023125"/>
    </source>
</evidence>
<dbReference type="InterPro" id="IPR036390">
    <property type="entry name" value="WH_DNA-bd_sf"/>
</dbReference>
<dbReference type="KEGG" id="gak:X907_1088"/>
<dbReference type="OrthoDB" id="9782219at2"/>
<dbReference type="GO" id="GO:0003677">
    <property type="term" value="F:DNA binding"/>
    <property type="evidence" value="ECO:0007669"/>
    <property type="project" value="UniProtKB-KW"/>
</dbReference>
<reference evidence="6 7" key="1">
    <citation type="submission" date="2016-12" db="EMBL/GenBank/DDBJ databases">
        <title>The genome of dimorphic prosthecate Glycocaulis alkaliphilus 6b-8t, isolated from crude oil dictates its adaptability in petroleum environments.</title>
        <authorList>
            <person name="Wu X.-L."/>
            <person name="Geng S."/>
        </authorList>
    </citation>
    <scope>NUCLEOTIDE SEQUENCE [LARGE SCALE GENOMIC DNA]</scope>
    <source>
        <strain evidence="6 7">6B-8</strain>
    </source>
</reference>
<gene>
    <name evidence="6" type="ORF">X907_1088</name>
</gene>
<keyword evidence="1" id="KW-0805">Transcription regulation</keyword>
<evidence type="ECO:0000256" key="3">
    <source>
        <dbReference type="ARBA" id="ARBA00023163"/>
    </source>
</evidence>
<evidence type="ECO:0000256" key="1">
    <source>
        <dbReference type="ARBA" id="ARBA00023015"/>
    </source>
</evidence>
<dbReference type="RefSeq" id="WP_127565990.1">
    <property type="nucleotide sequence ID" value="NZ_BMFB01000005.1"/>
</dbReference>
<dbReference type="PANTHER" id="PTHR33204">
    <property type="entry name" value="TRANSCRIPTIONAL REGULATOR, MARR FAMILY"/>
    <property type="match status" value="1"/>
</dbReference>
<feature type="domain" description="HTH hxlR-type" evidence="5">
    <location>
        <begin position="186"/>
        <end position="287"/>
    </location>
</feature>
<evidence type="ECO:0000313" key="6">
    <source>
        <dbReference type="EMBL" id="AZU03626.1"/>
    </source>
</evidence>
<organism evidence="6 7">
    <name type="scientific">Glycocaulis alkaliphilus</name>
    <dbReference type="NCBI Taxonomy" id="1434191"/>
    <lineage>
        <taxon>Bacteria</taxon>
        <taxon>Pseudomonadati</taxon>
        <taxon>Pseudomonadota</taxon>
        <taxon>Alphaproteobacteria</taxon>
        <taxon>Maricaulales</taxon>
        <taxon>Maricaulaceae</taxon>
        <taxon>Glycocaulis</taxon>
    </lineage>
</organism>
<dbReference type="EMBL" id="CP018911">
    <property type="protein sequence ID" value="AZU03626.1"/>
    <property type="molecule type" value="Genomic_DNA"/>
</dbReference>
<protein>
    <submittedName>
        <fullName evidence="6">HxlR family transcriptional regulator</fullName>
    </submittedName>
</protein>
<accession>A0A3T0E8U8</accession>
<feature type="region of interest" description="Disordered" evidence="4">
    <location>
        <begin position="1"/>
        <end position="22"/>
    </location>
</feature>
<dbReference type="Proteomes" id="UP000286954">
    <property type="component" value="Chromosome"/>
</dbReference>